<proteinExistence type="predicted"/>
<comment type="caution">
    <text evidence="1">The sequence shown here is derived from an EMBL/GenBank/DDBJ whole genome shotgun (WGS) entry which is preliminary data.</text>
</comment>
<dbReference type="NCBIfam" id="TIGR01374">
    <property type="entry name" value="soxD"/>
    <property type="match status" value="1"/>
</dbReference>
<dbReference type="Proteomes" id="UP001596150">
    <property type="component" value="Unassembled WGS sequence"/>
</dbReference>
<sequence>MLLIPCPYCGDRPEIEFRGGGEAHIARPSDPQTIDDQAWAEFLFYRTNPKGLMAERWNHAHGCQRWFNALRDTVSDRILESYKMGEKPIGGGRA</sequence>
<dbReference type="Pfam" id="PF04267">
    <property type="entry name" value="SoxD"/>
    <property type="match status" value="1"/>
</dbReference>
<keyword evidence="2" id="KW-1185">Reference proteome</keyword>
<dbReference type="EMBL" id="JBHSML010000002">
    <property type="protein sequence ID" value="MFC5514673.1"/>
    <property type="molecule type" value="Genomic_DNA"/>
</dbReference>
<evidence type="ECO:0000313" key="2">
    <source>
        <dbReference type="Proteomes" id="UP001596150"/>
    </source>
</evidence>
<dbReference type="Gene3D" id="3.30.2270.10">
    <property type="entry name" value="Folate-binding superfamily"/>
    <property type="match status" value="1"/>
</dbReference>
<dbReference type="RefSeq" id="WP_266342701.1">
    <property type="nucleotide sequence ID" value="NZ_JAPKNH010000002.1"/>
</dbReference>
<dbReference type="InterPro" id="IPR006279">
    <property type="entry name" value="SoxD"/>
</dbReference>
<evidence type="ECO:0000313" key="1">
    <source>
        <dbReference type="EMBL" id="MFC5514673.1"/>
    </source>
</evidence>
<organism evidence="1 2">
    <name type="scientific">Kaistia terrae</name>
    <dbReference type="NCBI Taxonomy" id="537017"/>
    <lineage>
        <taxon>Bacteria</taxon>
        <taxon>Pseudomonadati</taxon>
        <taxon>Pseudomonadota</taxon>
        <taxon>Alphaproteobacteria</taxon>
        <taxon>Hyphomicrobiales</taxon>
        <taxon>Kaistiaceae</taxon>
        <taxon>Kaistia</taxon>
    </lineage>
</organism>
<reference evidence="2" key="1">
    <citation type="journal article" date="2019" name="Int. J. Syst. Evol. Microbiol.">
        <title>The Global Catalogue of Microorganisms (GCM) 10K type strain sequencing project: providing services to taxonomists for standard genome sequencing and annotation.</title>
        <authorList>
            <consortium name="The Broad Institute Genomics Platform"/>
            <consortium name="The Broad Institute Genome Sequencing Center for Infectious Disease"/>
            <person name="Wu L."/>
            <person name="Ma J."/>
        </authorList>
    </citation>
    <scope>NUCLEOTIDE SEQUENCE [LARGE SCALE GENOMIC DNA]</scope>
    <source>
        <strain evidence="2">KACC 12633</strain>
    </source>
</reference>
<gene>
    <name evidence="1" type="ORF">ACFPP9_02740</name>
</gene>
<name>A0ABW0PRL0_9HYPH</name>
<accession>A0ABW0PRL0</accession>
<protein>
    <submittedName>
        <fullName evidence="1">Sarcosine oxidase subunit delta</fullName>
    </submittedName>
</protein>
<dbReference type="InterPro" id="IPR038561">
    <property type="entry name" value="SoxD_sf"/>
</dbReference>